<gene>
    <name evidence="2" type="ORF">EXIGLDRAFT_200185</name>
</gene>
<name>A0A165ESM8_EXIGL</name>
<dbReference type="Proteomes" id="UP000077266">
    <property type="component" value="Unassembled WGS sequence"/>
</dbReference>
<dbReference type="AlphaFoldDB" id="A0A165ESM8"/>
<evidence type="ECO:0000256" key="1">
    <source>
        <dbReference type="SAM" id="MobiDB-lite"/>
    </source>
</evidence>
<reference evidence="2 3" key="1">
    <citation type="journal article" date="2016" name="Mol. Biol. Evol.">
        <title>Comparative Genomics of Early-Diverging Mushroom-Forming Fungi Provides Insights into the Origins of Lignocellulose Decay Capabilities.</title>
        <authorList>
            <person name="Nagy L.G."/>
            <person name="Riley R."/>
            <person name="Tritt A."/>
            <person name="Adam C."/>
            <person name="Daum C."/>
            <person name="Floudas D."/>
            <person name="Sun H."/>
            <person name="Yadav J.S."/>
            <person name="Pangilinan J."/>
            <person name="Larsson K.H."/>
            <person name="Matsuura K."/>
            <person name="Barry K."/>
            <person name="Labutti K."/>
            <person name="Kuo R."/>
            <person name="Ohm R.A."/>
            <person name="Bhattacharya S.S."/>
            <person name="Shirouzu T."/>
            <person name="Yoshinaga Y."/>
            <person name="Martin F.M."/>
            <person name="Grigoriev I.V."/>
            <person name="Hibbett D.S."/>
        </authorList>
    </citation>
    <scope>NUCLEOTIDE SEQUENCE [LARGE SCALE GENOMIC DNA]</scope>
    <source>
        <strain evidence="2 3">HHB12029</strain>
    </source>
</reference>
<feature type="region of interest" description="Disordered" evidence="1">
    <location>
        <begin position="34"/>
        <end position="68"/>
    </location>
</feature>
<proteinExistence type="predicted"/>
<evidence type="ECO:0000313" key="2">
    <source>
        <dbReference type="EMBL" id="KZV87591.1"/>
    </source>
</evidence>
<keyword evidence="3" id="KW-1185">Reference proteome</keyword>
<dbReference type="InParanoid" id="A0A165ESM8"/>
<dbReference type="EMBL" id="KV426121">
    <property type="protein sequence ID" value="KZV87591.1"/>
    <property type="molecule type" value="Genomic_DNA"/>
</dbReference>
<evidence type="ECO:0000313" key="3">
    <source>
        <dbReference type="Proteomes" id="UP000077266"/>
    </source>
</evidence>
<organism evidence="2 3">
    <name type="scientific">Exidia glandulosa HHB12029</name>
    <dbReference type="NCBI Taxonomy" id="1314781"/>
    <lineage>
        <taxon>Eukaryota</taxon>
        <taxon>Fungi</taxon>
        <taxon>Dikarya</taxon>
        <taxon>Basidiomycota</taxon>
        <taxon>Agaricomycotina</taxon>
        <taxon>Agaricomycetes</taxon>
        <taxon>Auriculariales</taxon>
        <taxon>Exidiaceae</taxon>
        <taxon>Exidia</taxon>
    </lineage>
</organism>
<protein>
    <submittedName>
        <fullName evidence="2">Uncharacterized protein</fullName>
    </submittedName>
</protein>
<sequence length="121" mass="13423">MATKDELIAQARRLLESAGVDLSSEDGVRAILTQPRDLPAPIQTATDAQPWPRTLPRDQPPPKCASIVNGRRTPEYALAWRCNPRKLKALAMKVDNDDYIMQCLSSRNDGTSSGPKRLVRL</sequence>
<dbReference type="OrthoDB" id="2989856at2759"/>
<accession>A0A165ESM8</accession>